<evidence type="ECO:0008006" key="6">
    <source>
        <dbReference type="Google" id="ProtNLM"/>
    </source>
</evidence>
<organism evidence="4 5">
    <name type="scientific">Oedothorax gibbosus</name>
    <dbReference type="NCBI Taxonomy" id="931172"/>
    <lineage>
        <taxon>Eukaryota</taxon>
        <taxon>Metazoa</taxon>
        <taxon>Ecdysozoa</taxon>
        <taxon>Arthropoda</taxon>
        <taxon>Chelicerata</taxon>
        <taxon>Arachnida</taxon>
        <taxon>Araneae</taxon>
        <taxon>Araneomorphae</taxon>
        <taxon>Entelegynae</taxon>
        <taxon>Araneoidea</taxon>
        <taxon>Linyphiidae</taxon>
        <taxon>Erigoninae</taxon>
        <taxon>Oedothorax</taxon>
    </lineage>
</organism>
<dbReference type="GO" id="GO:0006915">
    <property type="term" value="P:apoptotic process"/>
    <property type="evidence" value="ECO:0007669"/>
    <property type="project" value="TreeGrafter"/>
</dbReference>
<dbReference type="GO" id="GO:0005737">
    <property type="term" value="C:cytoplasm"/>
    <property type="evidence" value="ECO:0007669"/>
    <property type="project" value="UniProtKB-SubCell"/>
</dbReference>
<dbReference type="GO" id="GO:0009968">
    <property type="term" value="P:negative regulation of signal transduction"/>
    <property type="evidence" value="ECO:0007669"/>
    <property type="project" value="InterPro"/>
</dbReference>
<gene>
    <name evidence="4" type="ORF">JTE90_013675</name>
</gene>
<dbReference type="GO" id="GO:0032006">
    <property type="term" value="P:regulation of TOR signaling"/>
    <property type="evidence" value="ECO:0007669"/>
    <property type="project" value="TreeGrafter"/>
</dbReference>
<dbReference type="PANTHER" id="PTHR12478:SF16">
    <property type="entry name" value="PROTEIN CHARYBDE-RELATED"/>
    <property type="match status" value="1"/>
</dbReference>
<evidence type="ECO:0000313" key="4">
    <source>
        <dbReference type="EMBL" id="KAG8193981.1"/>
    </source>
</evidence>
<dbReference type="Proteomes" id="UP000827092">
    <property type="component" value="Unassembled WGS sequence"/>
</dbReference>
<dbReference type="PANTHER" id="PTHR12478">
    <property type="entry name" value="DNA-DAMAGE-INDUCIBLE TRANSCRIPT 4 PROTEIN DDIT4"/>
    <property type="match status" value="1"/>
</dbReference>
<evidence type="ECO:0000256" key="2">
    <source>
        <dbReference type="ARBA" id="ARBA00010670"/>
    </source>
</evidence>
<comment type="similarity">
    <text evidence="2">Belongs to the DDIT4 family.</text>
</comment>
<accession>A0AAV6VE33</accession>
<keyword evidence="3" id="KW-0963">Cytoplasm</keyword>
<comment type="caution">
    <text evidence="4">The sequence shown here is derived from an EMBL/GenBank/DDBJ whole genome shotgun (WGS) entry which is preliminary data.</text>
</comment>
<dbReference type="InterPro" id="IPR038281">
    <property type="entry name" value="RTP801-like_C_sf"/>
</dbReference>
<dbReference type="AlphaFoldDB" id="A0AAV6VE33"/>
<evidence type="ECO:0000313" key="5">
    <source>
        <dbReference type="Proteomes" id="UP000827092"/>
    </source>
</evidence>
<reference evidence="4 5" key="1">
    <citation type="journal article" date="2022" name="Nat. Ecol. Evol.">
        <title>A masculinizing supergene underlies an exaggerated male reproductive morph in a spider.</title>
        <authorList>
            <person name="Hendrickx F."/>
            <person name="De Corte Z."/>
            <person name="Sonet G."/>
            <person name="Van Belleghem S.M."/>
            <person name="Kostlbacher S."/>
            <person name="Vangestel C."/>
        </authorList>
    </citation>
    <scope>NUCLEOTIDE SEQUENCE [LARGE SCALE GENOMIC DNA]</scope>
    <source>
        <strain evidence="4">W744_W776</strain>
    </source>
</reference>
<dbReference type="Pfam" id="PF07809">
    <property type="entry name" value="RTP801_C"/>
    <property type="match status" value="1"/>
</dbReference>
<proteinExistence type="inferred from homology"/>
<protein>
    <recommendedName>
        <fullName evidence="6">DNA damage-inducible transcript 4-like protein</fullName>
    </recommendedName>
</protein>
<comment type="subcellular location">
    <subcellularLocation>
        <location evidence="1">Cytoplasm</location>
    </subcellularLocation>
</comment>
<dbReference type="Gene3D" id="3.90.470.40">
    <property type="entry name" value="RTP801-like"/>
    <property type="match status" value="1"/>
</dbReference>
<evidence type="ECO:0000256" key="3">
    <source>
        <dbReference type="ARBA" id="ARBA00022490"/>
    </source>
</evidence>
<sequence length="217" mass="24986">MSWNYESSTATKSSSLPLNRVFDKFADIICQEWNDTMKVHANPPVIWSRPRYAQDCDIIEPKNNMNGVLYFDNEPSERVLACQSLVERLEQGLREAKLLHLQCGEVLLPHDLIWRIADQVLTASEFEPCGLRGCLIYIHIRDAKKLERRRVGVVKCDPNTVATFEIHLTLFQDNNSFFGLRHLLPDKLLQSLGKRSSLVVSSHFLLDKKKLYRSSSQ</sequence>
<name>A0AAV6VE33_9ARAC</name>
<evidence type="ECO:0000256" key="1">
    <source>
        <dbReference type="ARBA" id="ARBA00004496"/>
    </source>
</evidence>
<dbReference type="EMBL" id="JAFNEN010000112">
    <property type="protein sequence ID" value="KAG8193981.1"/>
    <property type="molecule type" value="Genomic_DNA"/>
</dbReference>
<dbReference type="InterPro" id="IPR012918">
    <property type="entry name" value="RTP801-like"/>
</dbReference>
<keyword evidence="5" id="KW-1185">Reference proteome</keyword>